<organism evidence="1 2">
    <name type="scientific">Heyndrickxia acidicola</name>
    <dbReference type="NCBI Taxonomy" id="209389"/>
    <lineage>
        <taxon>Bacteria</taxon>
        <taxon>Bacillati</taxon>
        <taxon>Bacillota</taxon>
        <taxon>Bacilli</taxon>
        <taxon>Bacillales</taxon>
        <taxon>Bacillaceae</taxon>
        <taxon>Heyndrickxia</taxon>
    </lineage>
</organism>
<comment type="caution">
    <text evidence="1">The sequence shown here is derived from an EMBL/GenBank/DDBJ whole genome shotgun (WGS) entry which is preliminary data.</text>
</comment>
<accession>A0ABU6MLC2</accession>
<protein>
    <submittedName>
        <fullName evidence="1">Uncharacterized protein</fullName>
    </submittedName>
</protein>
<evidence type="ECO:0000313" key="2">
    <source>
        <dbReference type="Proteomes" id="UP001341444"/>
    </source>
</evidence>
<reference evidence="1 2" key="1">
    <citation type="submission" date="2023-03" db="EMBL/GenBank/DDBJ databases">
        <title>Bacillus Genome Sequencing.</title>
        <authorList>
            <person name="Dunlap C."/>
        </authorList>
    </citation>
    <scope>NUCLEOTIDE SEQUENCE [LARGE SCALE GENOMIC DNA]</scope>
    <source>
        <strain evidence="1 2">B-23453</strain>
    </source>
</reference>
<gene>
    <name evidence="1" type="ORF">P4T90_15475</name>
</gene>
<evidence type="ECO:0000313" key="1">
    <source>
        <dbReference type="EMBL" id="MED1204448.1"/>
    </source>
</evidence>
<keyword evidence="2" id="KW-1185">Reference proteome</keyword>
<proteinExistence type="predicted"/>
<dbReference type="EMBL" id="JARMAB010000023">
    <property type="protein sequence ID" value="MED1204448.1"/>
    <property type="molecule type" value="Genomic_DNA"/>
</dbReference>
<name>A0ABU6MLC2_9BACI</name>
<sequence length="127" mass="14595">MKKTLPISYPQVSKILSAIGLFQSLSFFSSTTSLPSYGFCFFLYFGKYLELNSVLNISSWKLTVHRNNTKSSCPFDYIKSHMNHQTGSLSERISFKEALHYNPYEEAFKAANQPCQVSFGTWYSFHC</sequence>
<dbReference type="RefSeq" id="WP_066266335.1">
    <property type="nucleotide sequence ID" value="NZ_JARMAB010000023.1"/>
</dbReference>
<dbReference type="Proteomes" id="UP001341444">
    <property type="component" value="Unassembled WGS sequence"/>
</dbReference>